<reference evidence="1" key="2">
    <citation type="journal article" date="2015" name="Data Brief">
        <title>Shoot transcriptome of the giant reed, Arundo donax.</title>
        <authorList>
            <person name="Barrero R.A."/>
            <person name="Guerrero F.D."/>
            <person name="Moolhuijzen P."/>
            <person name="Goolsby J.A."/>
            <person name="Tidwell J."/>
            <person name="Bellgard S.E."/>
            <person name="Bellgard M.I."/>
        </authorList>
    </citation>
    <scope>NUCLEOTIDE SEQUENCE</scope>
    <source>
        <tissue evidence="1">Shoot tissue taken approximately 20 cm above the soil surface</tissue>
    </source>
</reference>
<evidence type="ECO:0000313" key="1">
    <source>
        <dbReference type="EMBL" id="JAD24632.1"/>
    </source>
</evidence>
<proteinExistence type="predicted"/>
<reference evidence="1" key="1">
    <citation type="submission" date="2014-09" db="EMBL/GenBank/DDBJ databases">
        <authorList>
            <person name="Magalhaes I.L.F."/>
            <person name="Oliveira U."/>
            <person name="Santos F.R."/>
            <person name="Vidigal T.H.D.A."/>
            <person name="Brescovit A.D."/>
            <person name="Santos A.J."/>
        </authorList>
    </citation>
    <scope>NUCLEOTIDE SEQUENCE</scope>
    <source>
        <tissue evidence="1">Shoot tissue taken approximately 20 cm above the soil surface</tissue>
    </source>
</reference>
<name>A0A0A8YQJ3_ARUDO</name>
<accession>A0A0A8YQJ3</accession>
<dbReference type="EMBL" id="GBRH01273263">
    <property type="protein sequence ID" value="JAD24632.1"/>
    <property type="molecule type" value="Transcribed_RNA"/>
</dbReference>
<dbReference type="AlphaFoldDB" id="A0A0A8YQJ3"/>
<sequence>MANLTPRPRRNCMKNMSEGLYHCKGTTSITMYQHHLQSLV</sequence>
<organism evidence="1">
    <name type="scientific">Arundo donax</name>
    <name type="common">Giant reed</name>
    <name type="synonym">Donax arundinaceus</name>
    <dbReference type="NCBI Taxonomy" id="35708"/>
    <lineage>
        <taxon>Eukaryota</taxon>
        <taxon>Viridiplantae</taxon>
        <taxon>Streptophyta</taxon>
        <taxon>Embryophyta</taxon>
        <taxon>Tracheophyta</taxon>
        <taxon>Spermatophyta</taxon>
        <taxon>Magnoliopsida</taxon>
        <taxon>Liliopsida</taxon>
        <taxon>Poales</taxon>
        <taxon>Poaceae</taxon>
        <taxon>PACMAD clade</taxon>
        <taxon>Arundinoideae</taxon>
        <taxon>Arundineae</taxon>
        <taxon>Arundo</taxon>
    </lineage>
</organism>
<protein>
    <submittedName>
        <fullName evidence="1">Uncharacterized protein</fullName>
    </submittedName>
</protein>